<evidence type="ECO:0000256" key="1">
    <source>
        <dbReference type="ARBA" id="ARBA00004651"/>
    </source>
</evidence>
<dbReference type="Pfam" id="PF00001">
    <property type="entry name" value="7tm_1"/>
    <property type="match status" value="1"/>
</dbReference>
<feature type="domain" description="G-protein coupled receptors family 1 profile" evidence="10">
    <location>
        <begin position="59"/>
        <end position="329"/>
    </location>
</feature>
<dbReference type="Gene3D" id="1.20.1070.10">
    <property type="entry name" value="Rhodopsin 7-helix transmembrane proteins"/>
    <property type="match status" value="1"/>
</dbReference>
<sequence>MENLVSLKNHNITDHLSQSWTPASTSLNENAFNYALGPPYTRNLRIGLLSLMIVTAFFGNVAVIISICLPSCRKLRRIQVLFLNLAVADLLVCLFTMTSQLIWECMGREWVAGKIFCPIFKVLQTFTMVCSNYLIVSVALDRFIAVVFPLRRRPNTRNYLLGAWLMSFLPSVPSAYVFHLHNDPSGRTFCVAKFYTGHLSIFHRRIYMAFILTSVFMIPISIIIIVYTRIVHVVWTRRKPFSENWSSVESVASSCASKENSIHSNYPKAMVKTFWMTAIVVISFLVCALPYFVLEIYIAFGDPEKLNKDLVALLGIMSAANSSVNPFVYLISNSKWCSKNKHVKAAEISCFLAKHMKKESSKAIVSTSV</sequence>
<feature type="transmembrane region" description="Helical" evidence="9">
    <location>
        <begin position="310"/>
        <end position="331"/>
    </location>
</feature>
<reference evidence="11 12" key="1">
    <citation type="submission" date="2021-06" db="EMBL/GenBank/DDBJ databases">
        <title>Caerostris darwini draft genome.</title>
        <authorList>
            <person name="Kono N."/>
            <person name="Arakawa K."/>
        </authorList>
    </citation>
    <scope>NUCLEOTIDE SEQUENCE [LARGE SCALE GENOMIC DNA]</scope>
</reference>
<evidence type="ECO:0000313" key="12">
    <source>
        <dbReference type="Proteomes" id="UP001054837"/>
    </source>
</evidence>
<evidence type="ECO:0000313" key="11">
    <source>
        <dbReference type="EMBL" id="GIY56625.1"/>
    </source>
</evidence>
<evidence type="ECO:0000256" key="2">
    <source>
        <dbReference type="ARBA" id="ARBA00010663"/>
    </source>
</evidence>
<dbReference type="EMBL" id="BPLQ01011207">
    <property type="protein sequence ID" value="GIY56625.1"/>
    <property type="molecule type" value="Genomic_DNA"/>
</dbReference>
<dbReference type="GO" id="GO:0004930">
    <property type="term" value="F:G protein-coupled receptor activity"/>
    <property type="evidence" value="ECO:0007669"/>
    <property type="project" value="UniProtKB-KW"/>
</dbReference>
<feature type="transmembrane region" description="Helical" evidence="9">
    <location>
        <begin position="123"/>
        <end position="147"/>
    </location>
</feature>
<evidence type="ECO:0000259" key="10">
    <source>
        <dbReference type="PROSITE" id="PS50262"/>
    </source>
</evidence>
<evidence type="ECO:0000256" key="5">
    <source>
        <dbReference type="ARBA" id="ARBA00022989"/>
    </source>
</evidence>
<dbReference type="GO" id="GO:0042277">
    <property type="term" value="F:peptide binding"/>
    <property type="evidence" value="ECO:0007669"/>
    <property type="project" value="TreeGrafter"/>
</dbReference>
<dbReference type="PRINTS" id="PR00237">
    <property type="entry name" value="GPCRRHODOPSN"/>
</dbReference>
<keyword evidence="7 8" id="KW-0675">Receptor</keyword>
<proteinExistence type="inferred from homology"/>
<keyword evidence="5 9" id="KW-1133">Transmembrane helix</keyword>
<dbReference type="PANTHER" id="PTHR24241:SF83">
    <property type="entry name" value="G-PROTEIN COUPLED RECEPTOR 150-RELATED"/>
    <property type="match status" value="1"/>
</dbReference>
<feature type="transmembrane region" description="Helical" evidence="9">
    <location>
        <begin position="46"/>
        <end position="69"/>
    </location>
</feature>
<dbReference type="InterPro" id="IPR017452">
    <property type="entry name" value="GPCR_Rhodpsn_7TM"/>
</dbReference>
<comment type="similarity">
    <text evidence="2 8">Belongs to the G-protein coupled receptor 1 family.</text>
</comment>
<evidence type="ECO:0000256" key="4">
    <source>
        <dbReference type="ARBA" id="ARBA00022692"/>
    </source>
</evidence>
<protein>
    <submittedName>
        <fullName evidence="11">Mesotocin receptor</fullName>
    </submittedName>
</protein>
<dbReference type="PANTHER" id="PTHR24241">
    <property type="entry name" value="NEUROPEPTIDE RECEPTOR-RELATED G-PROTEIN COUPLED RECEPTOR"/>
    <property type="match status" value="1"/>
</dbReference>
<dbReference type="SUPFAM" id="SSF81321">
    <property type="entry name" value="Family A G protein-coupled receptor-like"/>
    <property type="match status" value="1"/>
</dbReference>
<organism evidence="11 12">
    <name type="scientific">Caerostris darwini</name>
    <dbReference type="NCBI Taxonomy" id="1538125"/>
    <lineage>
        <taxon>Eukaryota</taxon>
        <taxon>Metazoa</taxon>
        <taxon>Ecdysozoa</taxon>
        <taxon>Arthropoda</taxon>
        <taxon>Chelicerata</taxon>
        <taxon>Arachnida</taxon>
        <taxon>Araneae</taxon>
        <taxon>Araneomorphae</taxon>
        <taxon>Entelegynae</taxon>
        <taxon>Araneoidea</taxon>
        <taxon>Araneidae</taxon>
        <taxon>Caerostris</taxon>
    </lineage>
</organism>
<evidence type="ECO:0000256" key="8">
    <source>
        <dbReference type="RuleBase" id="RU000688"/>
    </source>
</evidence>
<name>A0AAV4UGD1_9ARAC</name>
<keyword evidence="6 9" id="KW-0472">Membrane</keyword>
<accession>A0AAV4UGD1</accession>
<keyword evidence="12" id="KW-1185">Reference proteome</keyword>
<dbReference type="PROSITE" id="PS50262">
    <property type="entry name" value="G_PROTEIN_RECEP_F1_2"/>
    <property type="match status" value="1"/>
</dbReference>
<dbReference type="Proteomes" id="UP001054837">
    <property type="component" value="Unassembled WGS sequence"/>
</dbReference>
<evidence type="ECO:0000256" key="3">
    <source>
        <dbReference type="ARBA" id="ARBA00022475"/>
    </source>
</evidence>
<keyword evidence="8" id="KW-0297">G-protein coupled receptor</keyword>
<feature type="transmembrane region" description="Helical" evidence="9">
    <location>
        <begin position="81"/>
        <end position="103"/>
    </location>
</feature>
<keyword evidence="3" id="KW-1003">Cell membrane</keyword>
<dbReference type="PROSITE" id="PS00237">
    <property type="entry name" value="G_PROTEIN_RECEP_F1_1"/>
    <property type="match status" value="1"/>
</dbReference>
<dbReference type="GO" id="GO:0032870">
    <property type="term" value="P:cellular response to hormone stimulus"/>
    <property type="evidence" value="ECO:0007669"/>
    <property type="project" value="TreeGrafter"/>
</dbReference>
<comment type="caution">
    <text evidence="11">The sequence shown here is derived from an EMBL/GenBank/DDBJ whole genome shotgun (WGS) entry which is preliminary data.</text>
</comment>
<evidence type="ECO:0000256" key="7">
    <source>
        <dbReference type="ARBA" id="ARBA00023170"/>
    </source>
</evidence>
<comment type="subcellular location">
    <subcellularLocation>
        <location evidence="1">Cell membrane</location>
        <topology evidence="1">Multi-pass membrane protein</topology>
    </subcellularLocation>
</comment>
<keyword evidence="4 8" id="KW-0812">Transmembrane</keyword>
<feature type="transmembrane region" description="Helical" evidence="9">
    <location>
        <begin position="274"/>
        <end position="298"/>
    </location>
</feature>
<keyword evidence="8" id="KW-0807">Transducer</keyword>
<dbReference type="GO" id="GO:0005886">
    <property type="term" value="C:plasma membrane"/>
    <property type="evidence" value="ECO:0007669"/>
    <property type="project" value="UniProtKB-SubCell"/>
</dbReference>
<dbReference type="AlphaFoldDB" id="A0AAV4UGD1"/>
<gene>
    <name evidence="11" type="ORF">CDAR_98321</name>
</gene>
<evidence type="ECO:0000256" key="6">
    <source>
        <dbReference type="ARBA" id="ARBA00023136"/>
    </source>
</evidence>
<dbReference type="InterPro" id="IPR000276">
    <property type="entry name" value="GPCR_Rhodpsn"/>
</dbReference>
<feature type="transmembrane region" description="Helical" evidence="9">
    <location>
        <begin position="159"/>
        <end position="178"/>
    </location>
</feature>
<feature type="transmembrane region" description="Helical" evidence="9">
    <location>
        <begin position="206"/>
        <end position="228"/>
    </location>
</feature>
<evidence type="ECO:0000256" key="9">
    <source>
        <dbReference type="SAM" id="Phobius"/>
    </source>
</evidence>